<accession>A0A375IIX0</accession>
<protein>
    <submittedName>
        <fullName evidence="3">Uncharacterized protein</fullName>
    </submittedName>
</protein>
<keyword evidence="3" id="KW-0614">Plasmid</keyword>
<evidence type="ECO:0000313" key="2">
    <source>
        <dbReference type="EMBL" id="SPK69881.1"/>
    </source>
</evidence>
<dbReference type="EMBL" id="OOEF01000001">
    <property type="protein sequence ID" value="SPK69881.1"/>
    <property type="molecule type" value="Genomic_DNA"/>
</dbReference>
<dbReference type="EMBL" id="LT991977">
    <property type="protein sequence ID" value="SPK74703.1"/>
    <property type="molecule type" value="Genomic_DNA"/>
</dbReference>
<dbReference type="Proteomes" id="UP000255505">
    <property type="component" value="Unassembled WGS sequence"/>
</dbReference>
<sequence length="58" mass="6349">MQQSPVQRAPCGAPRMLVSHGSQELDQKSFPCLSPNTHNVSRRATCPYANCPHLVSQS</sequence>
<proteinExistence type="predicted"/>
<evidence type="ECO:0000256" key="1">
    <source>
        <dbReference type="SAM" id="MobiDB-lite"/>
    </source>
</evidence>
<dbReference type="AlphaFoldDB" id="A0A375IIX0"/>
<organism evidence="3 4">
    <name type="scientific">Cupriavidus taiwanensis</name>
    <dbReference type="NCBI Taxonomy" id="164546"/>
    <lineage>
        <taxon>Bacteria</taxon>
        <taxon>Pseudomonadati</taxon>
        <taxon>Pseudomonadota</taxon>
        <taxon>Betaproteobacteria</taxon>
        <taxon>Burkholderiales</taxon>
        <taxon>Burkholderiaceae</taxon>
        <taxon>Cupriavidus</taxon>
    </lineage>
</organism>
<feature type="region of interest" description="Disordered" evidence="1">
    <location>
        <begin position="1"/>
        <end position="28"/>
    </location>
</feature>
<evidence type="ECO:0000313" key="4">
    <source>
        <dbReference type="Proteomes" id="UP000255505"/>
    </source>
</evidence>
<gene>
    <name evidence="3" type="ORF">CT19425_MP20413</name>
    <name evidence="2" type="ORF">CT19425_U10002</name>
</gene>
<dbReference type="Proteomes" id="UP000255505">
    <property type="component" value="Plasmid II"/>
</dbReference>
<geneLocation type="plasmid" evidence="3">
    <name>II</name>
</geneLocation>
<evidence type="ECO:0000313" key="3">
    <source>
        <dbReference type="EMBL" id="SPK74703.1"/>
    </source>
</evidence>
<name>A0A375IIX0_9BURK</name>
<reference evidence="3 4" key="1">
    <citation type="submission" date="2018-01" db="EMBL/GenBank/DDBJ databases">
        <authorList>
            <person name="Gaut B.S."/>
            <person name="Morton B.R."/>
            <person name="Clegg M.T."/>
            <person name="Duvall M.R."/>
        </authorList>
    </citation>
    <scope>NUCLEOTIDE SEQUENCE [LARGE SCALE GENOMIC DNA]</scope>
    <source>
        <strain evidence="3">Cupriavidus taiwanensis LMG 19425</strain>
        <plasmid evidence="4">Plasmid ii</plasmid>
    </source>
</reference>